<dbReference type="Pfam" id="PF09297">
    <property type="entry name" value="Zn_ribbon_NUD"/>
    <property type="match status" value="1"/>
</dbReference>
<keyword evidence="5" id="KW-0479">Metal-binding</keyword>
<dbReference type="SUPFAM" id="SSF55811">
    <property type="entry name" value="Nudix"/>
    <property type="match status" value="1"/>
</dbReference>
<dbReference type="InterPro" id="IPR015375">
    <property type="entry name" value="NADH_PPase-like_N"/>
</dbReference>
<dbReference type="PROSITE" id="PS00893">
    <property type="entry name" value="NUDIX_BOX"/>
    <property type="match status" value="1"/>
</dbReference>
<dbReference type="InterPro" id="IPR050241">
    <property type="entry name" value="NAD-cap_RNA_hydrolase_NudC"/>
</dbReference>
<feature type="domain" description="Nudix hydrolase" evidence="10">
    <location>
        <begin position="203"/>
        <end position="327"/>
    </location>
</feature>
<keyword evidence="8" id="KW-0520">NAD</keyword>
<gene>
    <name evidence="11" type="primary">nudC</name>
    <name evidence="11" type="ORF">OVY01_13230</name>
</gene>
<dbReference type="InterPro" id="IPR020084">
    <property type="entry name" value="NUDIX_hydrolase_CS"/>
</dbReference>
<proteinExistence type="inferred from homology"/>
<sequence length="346" mass="37220">MPHSDRSSRIGFSSNPLNRLSEKRADSAFIERLRRSPATRFLVFFGERPVLRANDDDGRDGPDGNNVHARRFDAVFTAPEVADLGAPRFELFLGLDAERGDAALFALVFEASEPPSAAGLTAIVGSASSTLPAAFAGLEALDLRAVASAGLVAEALLGELGGAKAVIHWHQRHGFCANCGQPSALTAAGWRRDCRACGLQHFPRVDPVVIMLVIDGERCLLGRQPHFAPGMYSALAGFLEPGETVEDAVRREVREEAGVACVEVGYFASQPWPFPSSLMLGCVARAQGNDLIIDRTELEDARWFSRAEVRAMLERTHPQGLVAPQPFAIAHHLMQAFAAGETLVGG</sequence>
<dbReference type="PANTHER" id="PTHR42904">
    <property type="entry name" value="NUDIX HYDROLASE, NUDC SUBFAMILY"/>
    <property type="match status" value="1"/>
</dbReference>
<dbReference type="NCBIfam" id="NF001299">
    <property type="entry name" value="PRK00241.1"/>
    <property type="match status" value="1"/>
</dbReference>
<comment type="caution">
    <text evidence="11">The sequence shown here is derived from an EMBL/GenBank/DDBJ whole genome shotgun (WGS) entry which is preliminary data.</text>
</comment>
<dbReference type="InterPro" id="IPR015797">
    <property type="entry name" value="NUDIX_hydrolase-like_dom_sf"/>
</dbReference>
<dbReference type="InterPro" id="IPR015376">
    <property type="entry name" value="Znr_NADH_PPase"/>
</dbReference>
<dbReference type="GO" id="GO:0016787">
    <property type="term" value="F:hydrolase activity"/>
    <property type="evidence" value="ECO:0007669"/>
    <property type="project" value="UniProtKB-KW"/>
</dbReference>
<evidence type="ECO:0000256" key="9">
    <source>
        <dbReference type="ARBA" id="ARBA00023679"/>
    </source>
</evidence>
<evidence type="ECO:0000256" key="6">
    <source>
        <dbReference type="ARBA" id="ARBA00022801"/>
    </source>
</evidence>
<dbReference type="PROSITE" id="PS51462">
    <property type="entry name" value="NUDIX"/>
    <property type="match status" value="1"/>
</dbReference>
<evidence type="ECO:0000256" key="7">
    <source>
        <dbReference type="ARBA" id="ARBA00022842"/>
    </source>
</evidence>
<dbReference type="CDD" id="cd03429">
    <property type="entry name" value="NUDIX_NADH_pyrophosphatase_Nudt13"/>
    <property type="match status" value="1"/>
</dbReference>
<comment type="similarity">
    <text evidence="3">Belongs to the Nudix hydrolase family. NudC subfamily.</text>
</comment>
<dbReference type="InterPro" id="IPR000086">
    <property type="entry name" value="NUDIX_hydrolase_dom"/>
</dbReference>
<evidence type="ECO:0000256" key="8">
    <source>
        <dbReference type="ARBA" id="ARBA00023027"/>
    </source>
</evidence>
<keyword evidence="7" id="KW-0460">Magnesium</keyword>
<evidence type="ECO:0000313" key="11">
    <source>
        <dbReference type="EMBL" id="MCY0388182.1"/>
    </source>
</evidence>
<comment type="cofactor">
    <cofactor evidence="2">
        <name>Zn(2+)</name>
        <dbReference type="ChEBI" id="CHEBI:29105"/>
    </cofactor>
</comment>
<keyword evidence="6 11" id="KW-0378">Hydrolase</keyword>
<name>A0ABT3ZNZ5_9BURK</name>
<dbReference type="InterPro" id="IPR049734">
    <property type="entry name" value="NudC-like_C"/>
</dbReference>
<evidence type="ECO:0000256" key="2">
    <source>
        <dbReference type="ARBA" id="ARBA00001947"/>
    </source>
</evidence>
<dbReference type="Pfam" id="PF09296">
    <property type="entry name" value="NUDIX-like"/>
    <property type="match status" value="1"/>
</dbReference>
<keyword evidence="12" id="KW-1185">Reference proteome</keyword>
<protein>
    <recommendedName>
        <fullName evidence="4">NAD(+) diphosphatase</fullName>
        <ecNumber evidence="4">3.6.1.22</ecNumber>
    </recommendedName>
</protein>
<dbReference type="Gene3D" id="3.90.79.20">
    <property type="match status" value="1"/>
</dbReference>
<evidence type="ECO:0000256" key="4">
    <source>
        <dbReference type="ARBA" id="ARBA00012381"/>
    </source>
</evidence>
<organism evidence="11 12">
    <name type="scientific">Robbsia betulipollinis</name>
    <dbReference type="NCBI Taxonomy" id="2981849"/>
    <lineage>
        <taxon>Bacteria</taxon>
        <taxon>Pseudomonadati</taxon>
        <taxon>Pseudomonadota</taxon>
        <taxon>Betaproteobacteria</taxon>
        <taxon>Burkholderiales</taxon>
        <taxon>Burkholderiaceae</taxon>
        <taxon>Robbsia</taxon>
    </lineage>
</organism>
<dbReference type="Gene3D" id="3.90.79.10">
    <property type="entry name" value="Nucleoside Triphosphate Pyrophosphohydrolase"/>
    <property type="match status" value="1"/>
</dbReference>
<dbReference type="EMBL" id="JAPMXC010000002">
    <property type="protein sequence ID" value="MCY0388182.1"/>
    <property type="molecule type" value="Genomic_DNA"/>
</dbReference>
<accession>A0ABT3ZNZ5</accession>
<dbReference type="RefSeq" id="WP_267848052.1">
    <property type="nucleotide sequence ID" value="NZ_JAPMXC010000002.1"/>
</dbReference>
<reference evidence="11" key="1">
    <citation type="submission" date="2022-11" db="EMBL/GenBank/DDBJ databases">
        <title>Robbsia betulipollinis sp. nov., isolated from pollen of birch (Betula pendula).</title>
        <authorList>
            <person name="Shi H."/>
            <person name="Ambika Manirajan B."/>
            <person name="Ratering S."/>
            <person name="Geissler-Plaum R."/>
            <person name="Schnell S."/>
        </authorList>
    </citation>
    <scope>NUCLEOTIDE SEQUENCE</scope>
    <source>
        <strain evidence="11">Bb-Pol-6</strain>
    </source>
</reference>
<evidence type="ECO:0000256" key="5">
    <source>
        <dbReference type="ARBA" id="ARBA00022723"/>
    </source>
</evidence>
<comment type="catalytic activity">
    <reaction evidence="9">
        <text>a 5'-end NAD(+)-phospho-ribonucleoside in mRNA + H2O = a 5'-end phospho-adenosine-phospho-ribonucleoside in mRNA + beta-nicotinamide D-ribonucleotide + 2 H(+)</text>
        <dbReference type="Rhea" id="RHEA:60876"/>
        <dbReference type="Rhea" id="RHEA-COMP:15698"/>
        <dbReference type="Rhea" id="RHEA-COMP:15719"/>
        <dbReference type="ChEBI" id="CHEBI:14649"/>
        <dbReference type="ChEBI" id="CHEBI:15377"/>
        <dbReference type="ChEBI" id="CHEBI:15378"/>
        <dbReference type="ChEBI" id="CHEBI:144029"/>
        <dbReference type="ChEBI" id="CHEBI:144051"/>
    </reaction>
    <physiologicalReaction direction="left-to-right" evidence="9">
        <dbReference type="Rhea" id="RHEA:60877"/>
    </physiologicalReaction>
</comment>
<evidence type="ECO:0000256" key="3">
    <source>
        <dbReference type="ARBA" id="ARBA00009595"/>
    </source>
</evidence>
<comment type="cofactor">
    <cofactor evidence="1">
        <name>Mg(2+)</name>
        <dbReference type="ChEBI" id="CHEBI:18420"/>
    </cofactor>
</comment>
<dbReference type="Proteomes" id="UP001082899">
    <property type="component" value="Unassembled WGS sequence"/>
</dbReference>
<evidence type="ECO:0000313" key="12">
    <source>
        <dbReference type="Proteomes" id="UP001082899"/>
    </source>
</evidence>
<dbReference type="Pfam" id="PF00293">
    <property type="entry name" value="NUDIX"/>
    <property type="match status" value="1"/>
</dbReference>
<evidence type="ECO:0000259" key="10">
    <source>
        <dbReference type="PROSITE" id="PS51462"/>
    </source>
</evidence>
<evidence type="ECO:0000256" key="1">
    <source>
        <dbReference type="ARBA" id="ARBA00001946"/>
    </source>
</evidence>
<dbReference type="PANTHER" id="PTHR42904:SF6">
    <property type="entry name" value="NAD-CAPPED RNA HYDROLASE NUDT12"/>
    <property type="match status" value="1"/>
</dbReference>
<dbReference type="EC" id="3.6.1.22" evidence="4"/>